<dbReference type="EMBL" id="UGWQ01000003">
    <property type="protein sequence ID" value="SUG27553.1"/>
    <property type="molecule type" value="Genomic_DNA"/>
</dbReference>
<dbReference type="AlphaFoldDB" id="A0A379SD91"/>
<protein>
    <submittedName>
        <fullName evidence="1">Uncharacterized protein</fullName>
    </submittedName>
</protein>
<name>A0A379SD91_SALER</name>
<evidence type="ECO:0000313" key="2">
    <source>
        <dbReference type="Proteomes" id="UP000254332"/>
    </source>
</evidence>
<accession>A0A379SD91</accession>
<evidence type="ECO:0000313" key="1">
    <source>
        <dbReference type="EMBL" id="SUG27553.1"/>
    </source>
</evidence>
<dbReference type="Proteomes" id="UP000254332">
    <property type="component" value="Unassembled WGS sequence"/>
</dbReference>
<sequence length="50" mass="5853">MTLMTTFICFLRMLTECWLPDGFGLQSLLENFSYTKKKSIRMPPVSFQNS</sequence>
<reference evidence="1 2" key="1">
    <citation type="submission" date="2018-06" db="EMBL/GenBank/DDBJ databases">
        <authorList>
            <consortium name="Pathogen Informatics"/>
            <person name="Doyle S."/>
        </authorList>
    </citation>
    <scope>NUCLEOTIDE SEQUENCE [LARGE SCALE GENOMIC DNA]</scope>
    <source>
        <strain evidence="1 2">NCTC10718</strain>
    </source>
</reference>
<organism evidence="1 2">
    <name type="scientific">Salmonella enterica</name>
    <name type="common">Salmonella choleraesuis</name>
    <dbReference type="NCBI Taxonomy" id="28901"/>
    <lineage>
        <taxon>Bacteria</taxon>
        <taxon>Pseudomonadati</taxon>
        <taxon>Pseudomonadota</taxon>
        <taxon>Gammaproteobacteria</taxon>
        <taxon>Enterobacterales</taxon>
        <taxon>Enterobacteriaceae</taxon>
        <taxon>Salmonella</taxon>
    </lineage>
</organism>
<proteinExistence type="predicted"/>
<gene>
    <name evidence="1" type="ORF">NCTC10718_04876</name>
</gene>